<dbReference type="GO" id="GO:0045892">
    <property type="term" value="P:negative regulation of DNA-templated transcription"/>
    <property type="evidence" value="ECO:0007669"/>
    <property type="project" value="UniProtKB-UniRule"/>
</dbReference>
<evidence type="ECO:0000256" key="1">
    <source>
        <dbReference type="ARBA" id="ARBA00004123"/>
    </source>
</evidence>
<dbReference type="EMBL" id="JAYMYS010000005">
    <property type="protein sequence ID" value="KAK7392657.1"/>
    <property type="molecule type" value="Genomic_DNA"/>
</dbReference>
<evidence type="ECO:0000313" key="9">
    <source>
        <dbReference type="Proteomes" id="UP001386955"/>
    </source>
</evidence>
<dbReference type="PROSITE" id="PS51257">
    <property type="entry name" value="PROKAR_LIPOPROTEIN"/>
    <property type="match status" value="1"/>
</dbReference>
<evidence type="ECO:0000256" key="6">
    <source>
        <dbReference type="RuleBase" id="RU367028"/>
    </source>
</evidence>
<dbReference type="PROSITE" id="PS51754">
    <property type="entry name" value="OVATE"/>
    <property type="match status" value="1"/>
</dbReference>
<name>A0AAN9SB05_PSOTE</name>
<evidence type="ECO:0000256" key="5">
    <source>
        <dbReference type="ARBA" id="ARBA00023242"/>
    </source>
</evidence>
<accession>A0AAN9SB05</accession>
<organism evidence="8 9">
    <name type="scientific">Psophocarpus tetragonolobus</name>
    <name type="common">Winged bean</name>
    <name type="synonym">Dolichos tetragonolobus</name>
    <dbReference type="NCBI Taxonomy" id="3891"/>
    <lineage>
        <taxon>Eukaryota</taxon>
        <taxon>Viridiplantae</taxon>
        <taxon>Streptophyta</taxon>
        <taxon>Embryophyta</taxon>
        <taxon>Tracheophyta</taxon>
        <taxon>Spermatophyta</taxon>
        <taxon>Magnoliopsida</taxon>
        <taxon>eudicotyledons</taxon>
        <taxon>Gunneridae</taxon>
        <taxon>Pentapetalae</taxon>
        <taxon>rosids</taxon>
        <taxon>fabids</taxon>
        <taxon>Fabales</taxon>
        <taxon>Fabaceae</taxon>
        <taxon>Papilionoideae</taxon>
        <taxon>50 kb inversion clade</taxon>
        <taxon>NPAAA clade</taxon>
        <taxon>indigoferoid/millettioid clade</taxon>
        <taxon>Phaseoleae</taxon>
        <taxon>Psophocarpus</taxon>
    </lineage>
</organism>
<evidence type="ECO:0000256" key="4">
    <source>
        <dbReference type="ARBA" id="ARBA00023163"/>
    </source>
</evidence>
<comment type="function">
    <text evidence="6">Transcriptional repressor that regulates multiple aspects of plant growth and development.</text>
</comment>
<evidence type="ECO:0000256" key="3">
    <source>
        <dbReference type="ARBA" id="ARBA00023015"/>
    </source>
</evidence>
<evidence type="ECO:0000256" key="2">
    <source>
        <dbReference type="ARBA" id="ARBA00022491"/>
    </source>
</evidence>
<keyword evidence="3 6" id="KW-0805">Transcription regulation</keyword>
<gene>
    <name evidence="8" type="ORF">VNO78_21101</name>
</gene>
<feature type="domain" description="OVATE" evidence="7">
    <location>
        <begin position="88"/>
        <end position="147"/>
    </location>
</feature>
<dbReference type="Proteomes" id="UP001386955">
    <property type="component" value="Unassembled WGS sequence"/>
</dbReference>
<evidence type="ECO:0000313" key="8">
    <source>
        <dbReference type="EMBL" id="KAK7392657.1"/>
    </source>
</evidence>
<keyword evidence="5 6" id="KW-0539">Nucleus</keyword>
<comment type="subcellular location">
    <subcellularLocation>
        <location evidence="1 6">Nucleus</location>
    </subcellularLocation>
</comment>
<keyword evidence="9" id="KW-1185">Reference proteome</keyword>
<sequence>MSTPRRKLPFNTVSVSLGCGSCRRPRLLRHIFHPKRRPTYQAHGLHWDDTATSSSATNTSAATFSPCYVEPSQSVRGFARAGSDSVAVEKESHDPYLDFRHSMLQMILENEIYSKDDLRELLNCFLQLNSPDHHGVIVRAFTEIWNGVFSVKSGSNGFHLNRKSPSLALQVLSGKATTVGKHRHWDLNNNNMNGPTSERHKIDKLKGDSGRFSAADFCEFNLQKMDLNVAYFEGMVNSSRASSW</sequence>
<keyword evidence="2 6" id="KW-0678">Repressor</keyword>
<reference evidence="8 9" key="1">
    <citation type="submission" date="2024-01" db="EMBL/GenBank/DDBJ databases">
        <title>The genomes of 5 underutilized Papilionoideae crops provide insights into root nodulation and disease resistanc.</title>
        <authorList>
            <person name="Jiang F."/>
        </authorList>
    </citation>
    <scope>NUCLEOTIDE SEQUENCE [LARGE SCALE GENOMIC DNA]</scope>
    <source>
        <strain evidence="8">DUOXIRENSHENG_FW03</strain>
        <tissue evidence="8">Leaves</tissue>
    </source>
</reference>
<dbReference type="InterPro" id="IPR006458">
    <property type="entry name" value="Ovate_C"/>
</dbReference>
<protein>
    <recommendedName>
        <fullName evidence="6">Transcription repressor</fullName>
    </recommendedName>
    <alternativeName>
        <fullName evidence="6">Ovate family protein</fullName>
    </alternativeName>
</protein>
<comment type="caution">
    <text evidence="8">The sequence shown here is derived from an EMBL/GenBank/DDBJ whole genome shotgun (WGS) entry which is preliminary data.</text>
</comment>
<dbReference type="NCBIfam" id="TIGR01568">
    <property type="entry name" value="A_thal_3678"/>
    <property type="match status" value="1"/>
</dbReference>
<dbReference type="Pfam" id="PF04844">
    <property type="entry name" value="Ovate"/>
    <property type="match status" value="1"/>
</dbReference>
<dbReference type="PANTHER" id="PTHR33057:SF70">
    <property type="entry name" value="TRANSCRIPTION REPRESSOR-RELATED"/>
    <property type="match status" value="1"/>
</dbReference>
<keyword evidence="4 6" id="KW-0804">Transcription</keyword>
<dbReference type="InterPro" id="IPR038933">
    <property type="entry name" value="Ovate"/>
</dbReference>
<proteinExistence type="predicted"/>
<evidence type="ECO:0000259" key="7">
    <source>
        <dbReference type="PROSITE" id="PS51754"/>
    </source>
</evidence>
<dbReference type="AlphaFoldDB" id="A0AAN9SB05"/>
<dbReference type="GO" id="GO:0005634">
    <property type="term" value="C:nucleus"/>
    <property type="evidence" value="ECO:0007669"/>
    <property type="project" value="UniProtKB-SubCell"/>
</dbReference>
<dbReference type="PANTHER" id="PTHR33057">
    <property type="entry name" value="TRANSCRIPTION REPRESSOR OFP7-RELATED"/>
    <property type="match status" value="1"/>
</dbReference>